<dbReference type="GO" id="GO:0016301">
    <property type="term" value="F:kinase activity"/>
    <property type="evidence" value="ECO:0007669"/>
    <property type="project" value="UniProtKB-KW"/>
</dbReference>
<keyword evidence="3" id="KW-0418">Kinase</keyword>
<dbReference type="SUPFAM" id="SSF52009">
    <property type="entry name" value="Phosphohistidine domain"/>
    <property type="match status" value="1"/>
</dbReference>
<keyword evidence="3" id="KW-0808">Transferase</keyword>
<evidence type="ECO:0000313" key="4">
    <source>
        <dbReference type="Proteomes" id="UP000057158"/>
    </source>
</evidence>
<evidence type="ECO:0000313" key="3">
    <source>
        <dbReference type="EMBL" id="ALC18016.1"/>
    </source>
</evidence>
<organism evidence="3 4">
    <name type="scientific">Desulfuromonas soudanensis</name>
    <dbReference type="NCBI Taxonomy" id="1603606"/>
    <lineage>
        <taxon>Bacteria</taxon>
        <taxon>Pseudomonadati</taxon>
        <taxon>Thermodesulfobacteriota</taxon>
        <taxon>Desulfuromonadia</taxon>
        <taxon>Desulfuromonadales</taxon>
        <taxon>Desulfuromonadaceae</taxon>
        <taxon>Desulfuromonas</taxon>
    </lineage>
</organism>
<feature type="domain" description="Pyruvate phosphate dikinase AMP/ATP-binding" evidence="2">
    <location>
        <begin position="15"/>
        <end position="299"/>
    </location>
</feature>
<dbReference type="Gene3D" id="3.30.470.20">
    <property type="entry name" value="ATP-grasp fold, B domain"/>
    <property type="match status" value="1"/>
</dbReference>
<dbReference type="InterPro" id="IPR013815">
    <property type="entry name" value="ATP_grasp_subdomain_1"/>
</dbReference>
<dbReference type="STRING" id="1603606.DSOUD_3296"/>
<dbReference type="Pfam" id="PF00391">
    <property type="entry name" value="PEP-utilizers"/>
    <property type="match status" value="1"/>
</dbReference>
<dbReference type="EMBL" id="CP010802">
    <property type="protein sequence ID" value="ALC18016.1"/>
    <property type="molecule type" value="Genomic_DNA"/>
</dbReference>
<proteinExistence type="predicted"/>
<dbReference type="AlphaFoldDB" id="A0A0M4CZB7"/>
<name>A0A0M4CZB7_9BACT</name>
<dbReference type="OrthoDB" id="9765468at2"/>
<keyword evidence="3" id="KW-0670">Pyruvate</keyword>
<dbReference type="KEGG" id="des:DSOUD_3296"/>
<dbReference type="InterPro" id="IPR036637">
    <property type="entry name" value="Phosphohistidine_dom_sf"/>
</dbReference>
<reference evidence="3 4" key="1">
    <citation type="submission" date="2015-07" db="EMBL/GenBank/DDBJ databases">
        <title>Isolation and Genomic Characterization of a Novel Halophilic Metal-Reducing Deltaproteobacterium from the Deep Subsurface.</title>
        <authorList>
            <person name="Badalamenti J.P."/>
            <person name="Summers Z.M."/>
            <person name="Gralnick J.A."/>
            <person name="Bond D.R."/>
        </authorList>
    </citation>
    <scope>NUCLEOTIDE SEQUENCE [LARGE SCALE GENOMIC DNA]</scope>
    <source>
        <strain evidence="3 4">WTL</strain>
    </source>
</reference>
<protein>
    <submittedName>
        <fullName evidence="3">Pyruvate phosphate dikinase</fullName>
    </submittedName>
</protein>
<evidence type="ECO:0000259" key="2">
    <source>
        <dbReference type="Pfam" id="PF01326"/>
    </source>
</evidence>
<evidence type="ECO:0000259" key="1">
    <source>
        <dbReference type="Pfam" id="PF00391"/>
    </source>
</evidence>
<accession>A0A0M4CZB7</accession>
<dbReference type="Gene3D" id="3.30.1490.20">
    <property type="entry name" value="ATP-grasp fold, A domain"/>
    <property type="match status" value="1"/>
</dbReference>
<dbReference type="PANTHER" id="PTHR43615:SF1">
    <property type="entry name" value="PPDK_N DOMAIN-CONTAINING PROTEIN"/>
    <property type="match status" value="1"/>
</dbReference>
<dbReference type="PANTHER" id="PTHR43615">
    <property type="entry name" value="PHOSPHOENOLPYRUVATE SYNTHASE-RELATED"/>
    <property type="match status" value="1"/>
</dbReference>
<dbReference type="InterPro" id="IPR008279">
    <property type="entry name" value="PEP-util_enz_mobile_dom"/>
</dbReference>
<sequence length="890" mass="96998">MTYIITPTPGKSPAALGGKAKALASLQGASLPIPPWFVVSPTAFQDSLTAAGHAALSAGNPAEVLIALQLLSPAEPVCLAVAAALTRLCPQGELVAVRSSALDEDGNEHSFAGQLDSFLFVSPTDVAKQIAAVWRSGFHERVLAYRREKCLTPLPAPPAVLIQRMVSADVAGVAFSADPVSGRRGVAVVSGVFGLGTSLVSGECDADTWRVDRNGTIVEVELADKETAHRADPETGEGVRSTVIAPEDAKKPCLSDGQVREVAALARSAASHFGRPQDIEWAIEGDRLHLLQSRPITSLAALPDPDGELNIWDNSNIAESYGGVTTPLTFSFARHIYEEVYRQFCRIMAVPKKAIVANERIFPRMLGLVRGRVYYNLLNWYRLLALLPGFTTNRRFMEQMMGVKEGIPDEILTEALATCKVGRMQDAFNLSRSLGGLVLNQLGLQKNIDRFYARMNRALAPPNPPLEELRPDELVAHYRMLEEQLLTRWDAPLVNDFFAMVFYGLLRKVMATWCGDGNETLQNDLLSGEGGIISAEPAKRVREMAEVVAEDEALTELLATGDVPRSHAASIAHPALGPLYQGYLARFGDRCLDELKLESATLLDDPSPLLCSVGEFARRIRSGRALAPFDETALRQVAQLKVRVALAGHPLRRILLTWILKQARARVRDRENLRFERTRLFGRVRRIFVELGKRFAADGILAEARDIFALEKEEIFGFVEGTASGTDLRGLAALRQAEFLRWQSAEPPSDRFDTRGMVNHAQTCRSTNPTPAVPQGESLQGLGCCPGLVRGRARVITDPRGAVIREGEILVAERTDPGWIMLFPACCGLLVERGSLLSHSAIVAREMGIPAVVSLAGITAWLKDGDWVELDGASGQVRKLDQTEVPADAE</sequence>
<dbReference type="GO" id="GO:0005524">
    <property type="term" value="F:ATP binding"/>
    <property type="evidence" value="ECO:0007669"/>
    <property type="project" value="InterPro"/>
</dbReference>
<dbReference type="InterPro" id="IPR002192">
    <property type="entry name" value="PPDK_AMP/ATP-bd"/>
</dbReference>
<dbReference type="RefSeq" id="WP_053551978.1">
    <property type="nucleotide sequence ID" value="NZ_CP010802.1"/>
</dbReference>
<dbReference type="SUPFAM" id="SSF56059">
    <property type="entry name" value="Glutathione synthetase ATP-binding domain-like"/>
    <property type="match status" value="1"/>
</dbReference>
<dbReference type="Gene3D" id="3.50.30.10">
    <property type="entry name" value="Phosphohistidine domain"/>
    <property type="match status" value="1"/>
</dbReference>
<dbReference type="Proteomes" id="UP000057158">
    <property type="component" value="Chromosome"/>
</dbReference>
<dbReference type="Pfam" id="PF01326">
    <property type="entry name" value="PPDK_N"/>
    <property type="match status" value="1"/>
</dbReference>
<gene>
    <name evidence="3" type="ORF">DSOUD_3296</name>
</gene>
<dbReference type="PATRIC" id="fig|1603606.3.peg.3545"/>
<keyword evidence="4" id="KW-1185">Reference proteome</keyword>
<dbReference type="InterPro" id="IPR051549">
    <property type="entry name" value="PEP_Utilizing_Enz"/>
</dbReference>
<feature type="domain" description="PEP-utilising enzyme mobile" evidence="1">
    <location>
        <begin position="805"/>
        <end position="875"/>
    </location>
</feature>